<gene>
    <name evidence="1" type="ORF">GOBAR_AA20964</name>
</gene>
<proteinExistence type="predicted"/>
<dbReference type="Proteomes" id="UP000239757">
    <property type="component" value="Unassembled WGS sequence"/>
</dbReference>
<evidence type="ECO:0000313" key="1">
    <source>
        <dbReference type="EMBL" id="PPR99706.1"/>
    </source>
</evidence>
<organism evidence="1 2">
    <name type="scientific">Gossypium barbadense</name>
    <name type="common">Sea Island cotton</name>
    <name type="synonym">Hibiscus barbadensis</name>
    <dbReference type="NCBI Taxonomy" id="3634"/>
    <lineage>
        <taxon>Eukaryota</taxon>
        <taxon>Viridiplantae</taxon>
        <taxon>Streptophyta</taxon>
        <taxon>Embryophyta</taxon>
        <taxon>Tracheophyta</taxon>
        <taxon>Spermatophyta</taxon>
        <taxon>Magnoliopsida</taxon>
        <taxon>eudicotyledons</taxon>
        <taxon>Gunneridae</taxon>
        <taxon>Pentapetalae</taxon>
        <taxon>rosids</taxon>
        <taxon>malvids</taxon>
        <taxon>Malvales</taxon>
        <taxon>Malvaceae</taxon>
        <taxon>Malvoideae</taxon>
        <taxon>Gossypium</taxon>
    </lineage>
</organism>
<evidence type="ECO:0000313" key="2">
    <source>
        <dbReference type="Proteomes" id="UP000239757"/>
    </source>
</evidence>
<accession>A0A2P5X8Q9</accession>
<sequence>MLTKFISVSETRFQNTKTSLKNQQASIQVLKTQIGQLAKLISERPQGSLPSNTESNPREQLNTITTQGKEGIHEHCSNNNKEPIYEERRLQIKELDEWQTQKLRAHDRPKTRHDELNDSRNQLKVGDNVLLDATDPHIATPEPNGVIPLTVLSIFPYGTVEVIHPKFGILKACPTAVCPNIYINPSLFIISFPKNPTLAAATSSQALTPTPVASRQYSSDD</sequence>
<reference evidence="1 2" key="1">
    <citation type="submission" date="2015-01" db="EMBL/GenBank/DDBJ databases">
        <title>Genome of allotetraploid Gossypium barbadense reveals genomic plasticity and fiber elongation in cotton evolution.</title>
        <authorList>
            <person name="Chen X."/>
            <person name="Liu X."/>
            <person name="Zhao B."/>
            <person name="Zheng H."/>
            <person name="Hu Y."/>
            <person name="Lu G."/>
            <person name="Yang C."/>
            <person name="Chen J."/>
            <person name="Shan C."/>
            <person name="Zhang L."/>
            <person name="Zhou Y."/>
            <person name="Wang L."/>
            <person name="Guo W."/>
            <person name="Bai Y."/>
            <person name="Ruan J."/>
            <person name="Shangguan X."/>
            <person name="Mao Y."/>
            <person name="Jiang J."/>
            <person name="Zhu Y."/>
            <person name="Lei J."/>
            <person name="Kang H."/>
            <person name="Chen S."/>
            <person name="He X."/>
            <person name="Wang R."/>
            <person name="Wang Y."/>
            <person name="Chen J."/>
            <person name="Wang L."/>
            <person name="Yu S."/>
            <person name="Wang B."/>
            <person name="Wei J."/>
            <person name="Song S."/>
            <person name="Lu X."/>
            <person name="Gao Z."/>
            <person name="Gu W."/>
            <person name="Deng X."/>
            <person name="Ma D."/>
            <person name="Wang S."/>
            <person name="Liang W."/>
            <person name="Fang L."/>
            <person name="Cai C."/>
            <person name="Zhu X."/>
            <person name="Zhou B."/>
            <person name="Zhang Y."/>
            <person name="Chen Z."/>
            <person name="Xu S."/>
            <person name="Zhu R."/>
            <person name="Wang S."/>
            <person name="Zhang T."/>
            <person name="Zhao G."/>
        </authorList>
    </citation>
    <scope>NUCLEOTIDE SEQUENCE [LARGE SCALE GENOMIC DNA]</scope>
    <source>
        <strain evidence="2">cv. Xinhai21</strain>
        <tissue evidence="1">Leaf</tissue>
    </source>
</reference>
<dbReference type="EMBL" id="KZ665446">
    <property type="protein sequence ID" value="PPR99706.1"/>
    <property type="molecule type" value="Genomic_DNA"/>
</dbReference>
<dbReference type="AlphaFoldDB" id="A0A2P5X8Q9"/>
<protein>
    <submittedName>
        <fullName evidence="1">Uncharacterized protein</fullName>
    </submittedName>
</protein>
<name>A0A2P5X8Q9_GOSBA</name>